<dbReference type="InterPro" id="IPR000795">
    <property type="entry name" value="T_Tr_GTP-bd_dom"/>
</dbReference>
<evidence type="ECO:0000313" key="9">
    <source>
        <dbReference type="EMBL" id="KON31906.1"/>
    </source>
</evidence>
<evidence type="ECO:0000313" key="10">
    <source>
        <dbReference type="Proteomes" id="UP000054016"/>
    </source>
</evidence>
<dbReference type="InterPro" id="IPR000640">
    <property type="entry name" value="EFG_V-like"/>
</dbReference>
<comment type="function">
    <text evidence="7">Catalyzes the GTP-dependent ribosomal translocation step during translation elongation. During this step, the ribosome changes from the pre-translocational (PRE) to the post-translocational (POST) state as the newly formed A-site-bound peptidyl-tRNA and P-site-bound deacylated tRNA move to the P and E sites, respectively. Catalyzes the coordinated movement of the two tRNA molecules, the mRNA and conformational changes in the ribosome.</text>
</comment>
<keyword evidence="3" id="KW-0547">Nucleotide-binding</keyword>
<dbReference type="InterPro" id="IPR014721">
    <property type="entry name" value="Ribsml_uS5_D2-typ_fold_subgr"/>
</dbReference>
<accession>A0A0M0BUQ1</accession>
<evidence type="ECO:0000256" key="3">
    <source>
        <dbReference type="ARBA" id="ARBA00022741"/>
    </source>
</evidence>
<dbReference type="Gene3D" id="2.40.30.10">
    <property type="entry name" value="Translation factors"/>
    <property type="match status" value="1"/>
</dbReference>
<dbReference type="GO" id="GO:0003746">
    <property type="term" value="F:translation elongation factor activity"/>
    <property type="evidence" value="ECO:0007669"/>
    <property type="project" value="UniProtKB-KW"/>
</dbReference>
<dbReference type="GO" id="GO:0005525">
    <property type="term" value="F:GTP binding"/>
    <property type="evidence" value="ECO:0007669"/>
    <property type="project" value="UniProtKB-KW"/>
</dbReference>
<reference evidence="10" key="1">
    <citation type="submission" date="2015-06" db="EMBL/GenBank/DDBJ databases">
        <title>New insights into the roles of widespread benthic archaea in carbon and nitrogen cycling.</title>
        <authorList>
            <person name="Lazar C.S."/>
            <person name="Baker B.J."/>
            <person name="Seitz K.W."/>
            <person name="Hyde A.S."/>
            <person name="Dick G.J."/>
            <person name="Hinrichs K.-U."/>
            <person name="Teske A.P."/>
        </authorList>
    </citation>
    <scope>NUCLEOTIDE SEQUENCE [LARGE SCALE GENOMIC DNA]</scope>
</reference>
<keyword evidence="5" id="KW-0648">Protein biosynthesis</keyword>
<organism evidence="9 10">
    <name type="scientific">miscellaneous Crenarchaeota group-1 archaeon SG8-32-3</name>
    <dbReference type="NCBI Taxonomy" id="1685125"/>
    <lineage>
        <taxon>Archaea</taxon>
        <taxon>Candidatus Bathyarchaeota</taxon>
        <taxon>MCG-1</taxon>
    </lineage>
</organism>
<dbReference type="PROSITE" id="PS51722">
    <property type="entry name" value="G_TR_2"/>
    <property type="match status" value="1"/>
</dbReference>
<gene>
    <name evidence="9" type="ORF">AC478_01805</name>
</gene>
<dbReference type="Pfam" id="PF00679">
    <property type="entry name" value="EFG_C"/>
    <property type="match status" value="1"/>
</dbReference>
<dbReference type="EMBL" id="LFWV01000019">
    <property type="protein sequence ID" value="KON31906.1"/>
    <property type="molecule type" value="Genomic_DNA"/>
</dbReference>
<dbReference type="Gene3D" id="3.40.50.300">
    <property type="entry name" value="P-loop containing nucleotide triphosphate hydrolases"/>
    <property type="match status" value="1"/>
</dbReference>
<evidence type="ECO:0000259" key="8">
    <source>
        <dbReference type="PROSITE" id="PS51722"/>
    </source>
</evidence>
<dbReference type="Gene3D" id="3.30.230.10">
    <property type="match status" value="1"/>
</dbReference>
<dbReference type="SUPFAM" id="SSF52540">
    <property type="entry name" value="P-loop containing nucleoside triphosphate hydrolases"/>
    <property type="match status" value="1"/>
</dbReference>
<evidence type="ECO:0000256" key="5">
    <source>
        <dbReference type="ARBA" id="ARBA00022917"/>
    </source>
</evidence>
<dbReference type="AlphaFoldDB" id="A0A0M0BUQ1"/>
<dbReference type="SMART" id="SM00838">
    <property type="entry name" value="EFG_C"/>
    <property type="match status" value="1"/>
</dbReference>
<comment type="caution">
    <text evidence="9">The sequence shown here is derived from an EMBL/GenBank/DDBJ whole genome shotgun (WGS) entry which is preliminary data.</text>
</comment>
<dbReference type="InterPro" id="IPR004161">
    <property type="entry name" value="EFTu-like_2"/>
</dbReference>
<dbReference type="InterPro" id="IPR005225">
    <property type="entry name" value="Small_GTP-bd"/>
</dbReference>
<dbReference type="GO" id="GO:1990904">
    <property type="term" value="C:ribonucleoprotein complex"/>
    <property type="evidence" value="ECO:0007669"/>
    <property type="project" value="TreeGrafter"/>
</dbReference>
<dbReference type="Gene3D" id="3.30.70.870">
    <property type="entry name" value="Elongation Factor G (Translational Gtpase), domain 3"/>
    <property type="match status" value="1"/>
</dbReference>
<dbReference type="InterPro" id="IPR020568">
    <property type="entry name" value="Ribosomal_Su5_D2-typ_SF"/>
</dbReference>
<dbReference type="SUPFAM" id="SSF50447">
    <property type="entry name" value="Translation proteins"/>
    <property type="match status" value="1"/>
</dbReference>
<dbReference type="InterPro" id="IPR041095">
    <property type="entry name" value="EFG_II"/>
</dbReference>
<feature type="domain" description="Tr-type G" evidence="8">
    <location>
        <begin position="18"/>
        <end position="259"/>
    </location>
</feature>
<dbReference type="GO" id="GO:0003924">
    <property type="term" value="F:GTPase activity"/>
    <property type="evidence" value="ECO:0007669"/>
    <property type="project" value="InterPro"/>
</dbReference>
<keyword evidence="4" id="KW-0251">Elongation factor</keyword>
<dbReference type="CDD" id="cd16261">
    <property type="entry name" value="EF2_snRNP_III"/>
    <property type="match status" value="1"/>
</dbReference>
<keyword evidence="6" id="KW-0342">GTP-binding</keyword>
<dbReference type="Proteomes" id="UP000054016">
    <property type="component" value="Unassembled WGS sequence"/>
</dbReference>
<dbReference type="SUPFAM" id="SSF54980">
    <property type="entry name" value="EF-G C-terminal domain-like"/>
    <property type="match status" value="2"/>
</dbReference>
<evidence type="ECO:0000256" key="7">
    <source>
        <dbReference type="ARBA" id="ARBA00024731"/>
    </source>
</evidence>
<comment type="similarity">
    <text evidence="1">Belongs to the TRAFAC class translation factor GTPase superfamily. Classic translation factor GTPase family. EF-G/EF-2 subfamily.</text>
</comment>
<dbReference type="GO" id="GO:0005829">
    <property type="term" value="C:cytosol"/>
    <property type="evidence" value="ECO:0007669"/>
    <property type="project" value="TreeGrafter"/>
</dbReference>
<sequence length="717" mass="78682">MPRFKHTAAILRLMGKKESIRNLGILAHIDHGKTTLTDSLLAGTGLLSPQVAGSARVLDYLEEEQKRGITLKTANISLLYQTADGALIINLVDTPGHVDFTGKVTRALRAIDGAVVLVDAVEEIMAQTELVVRQALEERVRPLLFINKVDRLITELHLDSEQIEKKFNRIISRFNDLIEIHGEPLFKDKWKLNSAGDNVAFGSALHNWGFTINTARQKKVKFSDIIHAYKTAEHEKLQKLLPLCSAILDMVTQYAPNPREAQKYRVEKLWKGNITSEVGYAMVNCDDHGPALVCVTNVQAAPNTGLVATGRVFSGTVKKGDKVYLVNAQTENKIQQVSVFMGAFKEPVDEVSAGNLVALTGLDEAKAGETVVASEHKNGVVPFEQVRYVSEPVITVAVEPKNPTDLPELIAAINQLTKEDPNLATSVNKETGEQLLSGMGELHLEIAMKQLQNNCGSIEISASSPRVVYREKATSKGVTATALSPNQQNKFTLQVEPLTKKAIKLLDQESKMRSEECVLAVDGHRNVLVGSTGKNDQLRKVLDFVISGFTFACNAGPLCGEPIGGLQVNLVDLQLSENTEQYNPAEVMRGIGKAIYGSFLTTKPVLLEPVYKTVISTPTELVGICSRIVNSRRGKISAFEQKAVSTVLISNIPVAETFGLSAELRSATSGRAFWQSVFDHWEKVPQKLEATKIKELRKKKGLPSEIPRAERFSEENP</sequence>
<evidence type="ECO:0000256" key="1">
    <source>
        <dbReference type="ARBA" id="ARBA00005870"/>
    </source>
</evidence>
<dbReference type="InterPro" id="IPR027417">
    <property type="entry name" value="P-loop_NTPase"/>
</dbReference>
<proteinExistence type="inferred from homology"/>
<evidence type="ECO:0000256" key="6">
    <source>
        <dbReference type="ARBA" id="ARBA00023134"/>
    </source>
</evidence>
<dbReference type="PRINTS" id="PR00315">
    <property type="entry name" value="ELONGATNFCT"/>
</dbReference>
<dbReference type="PATRIC" id="fig|1685125.3.peg.409"/>
<evidence type="ECO:0000256" key="2">
    <source>
        <dbReference type="ARBA" id="ARBA00017891"/>
    </source>
</evidence>
<dbReference type="PANTHER" id="PTHR42908:SF3">
    <property type="entry name" value="ELONGATION FACTOR-LIKE GTPASE 1"/>
    <property type="match status" value="1"/>
</dbReference>
<dbReference type="FunFam" id="3.30.70.870:FF:000002">
    <property type="entry name" value="Translation elongation factor 2"/>
    <property type="match status" value="1"/>
</dbReference>
<protein>
    <recommendedName>
        <fullName evidence="2">Elongation factor 2</fullName>
    </recommendedName>
</protein>
<dbReference type="SUPFAM" id="SSF54211">
    <property type="entry name" value="Ribosomal protein S5 domain 2-like"/>
    <property type="match status" value="1"/>
</dbReference>
<name>A0A0M0BUQ1_9ARCH</name>
<dbReference type="InterPro" id="IPR009000">
    <property type="entry name" value="Transl_B-barrel_sf"/>
</dbReference>
<dbReference type="InterPro" id="IPR035647">
    <property type="entry name" value="EFG_III/V"/>
</dbReference>
<dbReference type="CDD" id="cd16268">
    <property type="entry name" value="EF2_II"/>
    <property type="match status" value="1"/>
</dbReference>
<dbReference type="Pfam" id="PF14492">
    <property type="entry name" value="EFG_III"/>
    <property type="match status" value="1"/>
</dbReference>
<dbReference type="Pfam" id="PF03144">
    <property type="entry name" value="GTP_EFTU_D2"/>
    <property type="match status" value="1"/>
</dbReference>
<evidence type="ECO:0000256" key="4">
    <source>
        <dbReference type="ARBA" id="ARBA00022768"/>
    </source>
</evidence>
<dbReference type="Pfam" id="PF00009">
    <property type="entry name" value="GTP_EFTU"/>
    <property type="match status" value="1"/>
</dbReference>
<dbReference type="NCBIfam" id="TIGR00231">
    <property type="entry name" value="small_GTP"/>
    <property type="match status" value="1"/>
</dbReference>
<dbReference type="PANTHER" id="PTHR42908">
    <property type="entry name" value="TRANSLATION ELONGATION FACTOR-RELATED"/>
    <property type="match status" value="1"/>
</dbReference>
<dbReference type="Gene3D" id="3.30.70.240">
    <property type="match status" value="1"/>
</dbReference>